<dbReference type="SUPFAM" id="SSF55545">
    <property type="entry name" value="beta-N-acetylhexosaminidase-like domain"/>
    <property type="match status" value="1"/>
</dbReference>
<dbReference type="GO" id="GO:0004563">
    <property type="term" value="F:beta-N-acetylhexosaminidase activity"/>
    <property type="evidence" value="ECO:0007669"/>
    <property type="project" value="UniProtKB-EC"/>
</dbReference>
<evidence type="ECO:0000256" key="3">
    <source>
        <dbReference type="ARBA" id="ARBA00012663"/>
    </source>
</evidence>
<comment type="similarity">
    <text evidence="2">Belongs to the glycosyl hydrolase 20 family.</text>
</comment>
<comment type="catalytic activity">
    <reaction evidence="1">
        <text>Hydrolysis of terminal non-reducing N-acetyl-D-hexosamine residues in N-acetyl-beta-D-hexosaminides.</text>
        <dbReference type="EC" id="3.2.1.52"/>
    </reaction>
</comment>
<dbReference type="PANTHER" id="PTHR22600:SF57">
    <property type="entry name" value="BETA-N-ACETYLHEXOSAMINIDASE"/>
    <property type="match status" value="1"/>
</dbReference>
<evidence type="ECO:0000256" key="1">
    <source>
        <dbReference type="ARBA" id="ARBA00001231"/>
    </source>
</evidence>
<evidence type="ECO:0000256" key="4">
    <source>
        <dbReference type="ARBA" id="ARBA00022801"/>
    </source>
</evidence>
<dbReference type="Gene3D" id="3.30.379.10">
    <property type="entry name" value="Chitobiase/beta-hexosaminidase domain 2-like"/>
    <property type="match status" value="1"/>
</dbReference>
<evidence type="ECO:0000259" key="8">
    <source>
        <dbReference type="Pfam" id="PF00728"/>
    </source>
</evidence>
<dbReference type="GO" id="GO:0016020">
    <property type="term" value="C:membrane"/>
    <property type="evidence" value="ECO:0007669"/>
    <property type="project" value="TreeGrafter"/>
</dbReference>
<organism evidence="10 11">
    <name type="scientific">Candidatus Paraprevotella stercoravium</name>
    <dbReference type="NCBI Taxonomy" id="2838725"/>
    <lineage>
        <taxon>Bacteria</taxon>
        <taxon>Pseudomonadati</taxon>
        <taxon>Bacteroidota</taxon>
        <taxon>Bacteroidia</taxon>
        <taxon>Bacteroidales</taxon>
        <taxon>Prevotellaceae</taxon>
        <taxon>Paraprevotella</taxon>
    </lineage>
</organism>
<evidence type="ECO:0000256" key="6">
    <source>
        <dbReference type="PIRSR" id="PIRSR625705-1"/>
    </source>
</evidence>
<feature type="coiled-coil region" evidence="7">
    <location>
        <begin position="722"/>
        <end position="765"/>
    </location>
</feature>
<dbReference type="SUPFAM" id="SSF51445">
    <property type="entry name" value="(Trans)glycosidases"/>
    <property type="match status" value="1"/>
</dbReference>
<protein>
    <recommendedName>
        <fullName evidence="3">beta-N-acetylhexosaminidase</fullName>
        <ecNumber evidence="3">3.2.1.52</ecNumber>
    </recommendedName>
</protein>
<proteinExistence type="inferred from homology"/>
<dbReference type="EC" id="3.2.1.52" evidence="3"/>
<feature type="domain" description="Beta-hexosaminidase bacterial type N-terminal" evidence="9">
    <location>
        <begin position="26"/>
        <end position="150"/>
    </location>
</feature>
<dbReference type="InterPro" id="IPR017853">
    <property type="entry name" value="GH"/>
</dbReference>
<reference evidence="10" key="2">
    <citation type="submission" date="2021-04" db="EMBL/GenBank/DDBJ databases">
        <authorList>
            <person name="Gilroy R."/>
        </authorList>
    </citation>
    <scope>NUCLEOTIDE SEQUENCE</scope>
    <source>
        <strain evidence="10">G3-2149</strain>
    </source>
</reference>
<gene>
    <name evidence="10" type="ORF">H9789_00175</name>
</gene>
<dbReference type="EMBL" id="JAHLFU010000007">
    <property type="protein sequence ID" value="MBU3852245.1"/>
    <property type="molecule type" value="Genomic_DNA"/>
</dbReference>
<dbReference type="AlphaFoldDB" id="A0A9E2P1I0"/>
<evidence type="ECO:0000313" key="11">
    <source>
        <dbReference type="Proteomes" id="UP000823865"/>
    </source>
</evidence>
<dbReference type="InterPro" id="IPR025705">
    <property type="entry name" value="Beta_hexosaminidase_sua/sub"/>
</dbReference>
<dbReference type="GO" id="GO:0030203">
    <property type="term" value="P:glycosaminoglycan metabolic process"/>
    <property type="evidence" value="ECO:0007669"/>
    <property type="project" value="TreeGrafter"/>
</dbReference>
<dbReference type="PANTHER" id="PTHR22600">
    <property type="entry name" value="BETA-HEXOSAMINIDASE"/>
    <property type="match status" value="1"/>
</dbReference>
<evidence type="ECO:0000313" key="10">
    <source>
        <dbReference type="EMBL" id="MBU3852245.1"/>
    </source>
</evidence>
<reference evidence="10" key="1">
    <citation type="journal article" date="2021" name="PeerJ">
        <title>Extensive microbial diversity within the chicken gut microbiome revealed by metagenomics and culture.</title>
        <authorList>
            <person name="Gilroy R."/>
            <person name="Ravi A."/>
            <person name="Getino M."/>
            <person name="Pursley I."/>
            <person name="Horton D.L."/>
            <person name="Alikhan N.F."/>
            <person name="Baker D."/>
            <person name="Gharbi K."/>
            <person name="Hall N."/>
            <person name="Watson M."/>
            <person name="Adriaenssens E.M."/>
            <person name="Foster-Nyarko E."/>
            <person name="Jarju S."/>
            <person name="Secka A."/>
            <person name="Antonio M."/>
            <person name="Oren A."/>
            <person name="Chaudhuri R.R."/>
            <person name="La Ragione R."/>
            <person name="Hildebrand F."/>
            <person name="Pallen M.J."/>
        </authorList>
    </citation>
    <scope>NUCLEOTIDE SEQUENCE</scope>
    <source>
        <strain evidence="10">G3-2149</strain>
    </source>
</reference>
<dbReference type="Pfam" id="PF00728">
    <property type="entry name" value="Glyco_hydro_20"/>
    <property type="match status" value="1"/>
</dbReference>
<keyword evidence="7" id="KW-0175">Coiled coil</keyword>
<feature type="active site" description="Proton donor" evidence="6">
    <location>
        <position position="293"/>
    </location>
</feature>
<sequence>MKIKLSASFLFALLFPVYTEGKVKDLLPRPQQIEMSAENESFLLRRSVALEDPTDCGLLKLFLQQHQCTLDDGAEARIQVELCTEIPGSYDYLLPGFESEVYQIKVEKNLVSIKALSEVGVIRAVQTLQQMAEGYDSATPALESLTITDWPAFKLRGLMHDVGRSFVSIEELKKEIDLLSRFKINVFHWHLTEKLAWRFEVKAYPQLTAAENMVRYPGCYYTQDECRELQDYAAERGVTVIPEIDMPGHSDAFRKAMGFDMQTDEGVVALKNILDEVIRTFSKAPYIHIGGDEVRITYPNFLETMAAYVRGQGRKVVVWNRLVSGPPTTAVADMTQMWASSGQKVSGIPNIDCRYNYINHFDVYADVVGIYKSNIYYEEKGNEDIAGTITAIWNDTKTETQEDIVRQNNLYANALATAERAWIGGGKQYIETGGTSLPSSGEEYEEFADWERRFLFHKNHSLKDEPIPYVRQCNVKWRITDPFPNEGDPQKVLPPETNDSDLLPVSFDYDGKKYFSSVATGAGIYLKHIWHPRVPSFYSSPDNGLTAYAWTYVYSPVEQQVGAQVEFYTYSRSGNEKAPEKGCWDRRGSRLWVNDQEIAAPEWKQPGKNILQDHATEGLTNENFTARPPVSLTLKQGWNKIFMKLPHASNGGTGRDKWQFTFVITDPEGKDAVDGLIYSPSKSMDDSSQELAVYVDSLFRYVAENFRTEVGYYDEALARPLKSKLEEVYASLGESMSEAERREQKEDLQNLLGSLKNQMQQAEINQPVASTDVEEVWYVLSTPLRGNRYPSSQGAGKDLVGETGAGKSSTWKFVLRKDGTYNIVNAADGGFVSPVASENSPLKMSATEPDKGWSISASDEKGLVILTSGTVQWNQTNNAQQGYKIFNWGGGQNITDTGCKYKVERTSLPAAPKTSSDKVFYWYKISTPLRDNLFVTSKGDNNSLIGAQNQDSDAVLWKLVEREDGDLNLVNRQDQTFISPEAPNNTPLHTVTEEPERGWKLQPANTEGYYIIVSGSSQMNQTNGGLGYQIYNWGEGKNITDTGCQFAFTFWGKEEGEATEIYTPQSSFPDPSAKGRYFTLDGRELFERPTQKGIYLFMSGSEVRKVMIK</sequence>
<evidence type="ECO:0000259" key="9">
    <source>
        <dbReference type="Pfam" id="PF02838"/>
    </source>
</evidence>
<accession>A0A9E2P1I0</accession>
<evidence type="ECO:0000256" key="5">
    <source>
        <dbReference type="ARBA" id="ARBA00023295"/>
    </source>
</evidence>
<feature type="domain" description="Glycoside hydrolase family 20 catalytic" evidence="8">
    <location>
        <begin position="153"/>
        <end position="257"/>
    </location>
</feature>
<dbReference type="GO" id="GO:0005975">
    <property type="term" value="P:carbohydrate metabolic process"/>
    <property type="evidence" value="ECO:0007669"/>
    <property type="project" value="InterPro"/>
</dbReference>
<keyword evidence="4" id="KW-0378">Hydrolase</keyword>
<evidence type="ECO:0000256" key="2">
    <source>
        <dbReference type="ARBA" id="ARBA00006285"/>
    </source>
</evidence>
<name>A0A9E2P1I0_9BACT</name>
<comment type="caution">
    <text evidence="10">The sequence shown here is derived from an EMBL/GenBank/DDBJ whole genome shotgun (WGS) entry which is preliminary data.</text>
</comment>
<dbReference type="Proteomes" id="UP000823865">
    <property type="component" value="Unassembled WGS sequence"/>
</dbReference>
<dbReference type="InterPro" id="IPR015882">
    <property type="entry name" value="HEX_bac_N"/>
</dbReference>
<dbReference type="Gene3D" id="2.80.10.50">
    <property type="match status" value="1"/>
</dbReference>
<dbReference type="InterPro" id="IPR015883">
    <property type="entry name" value="Glyco_hydro_20_cat"/>
</dbReference>
<dbReference type="Gene3D" id="3.20.20.80">
    <property type="entry name" value="Glycosidases"/>
    <property type="match status" value="1"/>
</dbReference>
<dbReference type="InterPro" id="IPR029018">
    <property type="entry name" value="Hex-like_dom2"/>
</dbReference>
<keyword evidence="5" id="KW-0326">Glycosidase</keyword>
<evidence type="ECO:0000256" key="7">
    <source>
        <dbReference type="SAM" id="Coils"/>
    </source>
</evidence>
<dbReference type="PRINTS" id="PR00738">
    <property type="entry name" value="GLHYDRLASE20"/>
</dbReference>
<dbReference type="Pfam" id="PF02838">
    <property type="entry name" value="Glyco_hydro_20b"/>
    <property type="match status" value="1"/>
</dbReference>